<sequence>MIKQLLRELPGMLAICAGLYAWALILWMVAP</sequence>
<proteinExistence type="predicted"/>
<keyword evidence="1" id="KW-1133">Transmembrane helix</keyword>
<accession>A0A8S5T969</accession>
<evidence type="ECO:0000313" key="2">
    <source>
        <dbReference type="EMBL" id="DAF59563.1"/>
    </source>
</evidence>
<reference evidence="2" key="1">
    <citation type="journal article" date="2021" name="Proc. Natl. Acad. Sci. U.S.A.">
        <title>A Catalog of Tens of Thousands of Viruses from Human Metagenomes Reveals Hidden Associations with Chronic Diseases.</title>
        <authorList>
            <person name="Tisza M.J."/>
            <person name="Buck C.B."/>
        </authorList>
    </citation>
    <scope>NUCLEOTIDE SEQUENCE</scope>
    <source>
        <strain evidence="2">CtmIh35</strain>
    </source>
</reference>
<dbReference type="EMBL" id="BK032772">
    <property type="protein sequence ID" value="DAF59563.1"/>
    <property type="molecule type" value="Genomic_DNA"/>
</dbReference>
<keyword evidence="1" id="KW-0812">Transmembrane</keyword>
<keyword evidence="1" id="KW-0472">Membrane</keyword>
<evidence type="ECO:0000256" key="1">
    <source>
        <dbReference type="SAM" id="Phobius"/>
    </source>
</evidence>
<feature type="transmembrane region" description="Helical" evidence="1">
    <location>
        <begin position="12"/>
        <end position="30"/>
    </location>
</feature>
<protein>
    <submittedName>
        <fullName evidence="2">Uncharacterized protein</fullName>
    </submittedName>
</protein>
<name>A0A8S5T969_9CAUD</name>
<organism evidence="2">
    <name type="scientific">Siphoviridae sp. ctmIh35</name>
    <dbReference type="NCBI Taxonomy" id="2827932"/>
    <lineage>
        <taxon>Viruses</taxon>
        <taxon>Duplodnaviria</taxon>
        <taxon>Heunggongvirae</taxon>
        <taxon>Uroviricota</taxon>
        <taxon>Caudoviricetes</taxon>
    </lineage>
</organism>